<dbReference type="InterPro" id="IPR036961">
    <property type="entry name" value="Kinesin_motor_dom_sf"/>
</dbReference>
<reference evidence="2" key="1">
    <citation type="submission" date="2024-01" db="EMBL/GenBank/DDBJ databases">
        <authorList>
            <person name="Webb A."/>
        </authorList>
    </citation>
    <scope>NUCLEOTIDE SEQUENCE</scope>
    <source>
        <strain evidence="2">Pm1</strain>
    </source>
</reference>
<dbReference type="Proteomes" id="UP001162060">
    <property type="component" value="Unassembled WGS sequence"/>
</dbReference>
<dbReference type="InterPro" id="IPR027417">
    <property type="entry name" value="P-loop_NTPase"/>
</dbReference>
<evidence type="ECO:0000256" key="1">
    <source>
        <dbReference type="SAM" id="MobiDB-lite"/>
    </source>
</evidence>
<dbReference type="Gene3D" id="3.40.850.10">
    <property type="entry name" value="Kinesin motor domain"/>
    <property type="match status" value="1"/>
</dbReference>
<feature type="compositionally biased region" description="Basic and acidic residues" evidence="1">
    <location>
        <begin position="141"/>
        <end position="150"/>
    </location>
</feature>
<name>A0AAV1VAE7_9STRA</name>
<sequence>MEGARVYIPDEKFVWVPATILSVNECGNVFRVRVQPLRGSSDAPVDERTVDLTHDGMPDSLPLQNEASSDLTSAGAEDMCALGHLHEPAIVYNVRARFFANEPYTYTGEDRRGVEPVPVDQEPLYERAPGSVHGTPMGRDAATRVCDKRRGVSPHEPAPSAPEHPREWRVGGQARPRPSRS</sequence>
<gene>
    <name evidence="2" type="ORF">PM001_LOCUS29059</name>
</gene>
<dbReference type="AlphaFoldDB" id="A0AAV1VAE7"/>
<feature type="region of interest" description="Disordered" evidence="1">
    <location>
        <begin position="125"/>
        <end position="181"/>
    </location>
</feature>
<dbReference type="SUPFAM" id="SSF52540">
    <property type="entry name" value="P-loop containing nucleoside triphosphate hydrolases"/>
    <property type="match status" value="1"/>
</dbReference>
<protein>
    <submittedName>
        <fullName evidence="2">Uncharacterized protein</fullName>
    </submittedName>
</protein>
<evidence type="ECO:0000313" key="3">
    <source>
        <dbReference type="Proteomes" id="UP001162060"/>
    </source>
</evidence>
<accession>A0AAV1VAE7</accession>
<comment type="caution">
    <text evidence="2">The sequence shown here is derived from an EMBL/GenBank/DDBJ whole genome shotgun (WGS) entry which is preliminary data.</text>
</comment>
<proteinExistence type="predicted"/>
<organism evidence="2 3">
    <name type="scientific">Peronospora matthiolae</name>
    <dbReference type="NCBI Taxonomy" id="2874970"/>
    <lineage>
        <taxon>Eukaryota</taxon>
        <taxon>Sar</taxon>
        <taxon>Stramenopiles</taxon>
        <taxon>Oomycota</taxon>
        <taxon>Peronosporomycetes</taxon>
        <taxon>Peronosporales</taxon>
        <taxon>Peronosporaceae</taxon>
        <taxon>Peronospora</taxon>
    </lineage>
</organism>
<dbReference type="EMBL" id="CAKLBY020000305">
    <property type="protein sequence ID" value="CAK7943909.1"/>
    <property type="molecule type" value="Genomic_DNA"/>
</dbReference>
<evidence type="ECO:0000313" key="2">
    <source>
        <dbReference type="EMBL" id="CAK7943909.1"/>
    </source>
</evidence>